<dbReference type="SUPFAM" id="SSF49265">
    <property type="entry name" value="Fibronectin type III"/>
    <property type="match status" value="2"/>
</dbReference>
<gene>
    <name evidence="13" type="primary">IL23R</name>
</gene>
<feature type="signal peptide" evidence="11">
    <location>
        <begin position="1"/>
        <end position="23"/>
    </location>
</feature>
<feature type="chain" id="PRO_5021333454" description="Fibronectin type-III domain-containing protein" evidence="11">
    <location>
        <begin position="24"/>
        <end position="634"/>
    </location>
</feature>
<evidence type="ECO:0000256" key="3">
    <source>
        <dbReference type="ARBA" id="ARBA00022692"/>
    </source>
</evidence>
<feature type="domain" description="Fibronectin type-III" evidence="12">
    <location>
        <begin position="221"/>
        <end position="320"/>
    </location>
</feature>
<dbReference type="InterPro" id="IPR036116">
    <property type="entry name" value="FN3_sf"/>
</dbReference>
<evidence type="ECO:0000313" key="14">
    <source>
        <dbReference type="Proteomes" id="UP000314987"/>
    </source>
</evidence>
<dbReference type="GeneTree" id="ENSGT00530000064198"/>
<dbReference type="PANTHER" id="PTHR48423:SF2">
    <property type="entry name" value="INTERLEUKIN-12 RECEPTOR SUBUNIT BETA-2"/>
    <property type="match status" value="1"/>
</dbReference>
<dbReference type="STRING" id="29139.ENSVURP00010018452"/>
<evidence type="ECO:0000256" key="7">
    <source>
        <dbReference type="ARBA" id="ARBA00023136"/>
    </source>
</evidence>
<dbReference type="Gene3D" id="2.60.40.10">
    <property type="entry name" value="Immunoglobulins"/>
    <property type="match status" value="2"/>
</dbReference>
<dbReference type="AlphaFoldDB" id="A0A4X2LBR4"/>
<name>A0A4X2LBR4_VOMUR</name>
<evidence type="ECO:0000256" key="8">
    <source>
        <dbReference type="ARBA" id="ARBA00023170"/>
    </source>
</evidence>
<reference evidence="14" key="1">
    <citation type="submission" date="2018-12" db="EMBL/GenBank/DDBJ databases">
        <authorList>
            <person name="Yazar S."/>
        </authorList>
    </citation>
    <scope>NUCLEOTIDE SEQUENCE [LARGE SCALE GENOMIC DNA]</scope>
</reference>
<dbReference type="InterPro" id="IPR013783">
    <property type="entry name" value="Ig-like_fold"/>
</dbReference>
<sequence length="634" mass="71302">MRKALSQWEVVIALCVLVEWSSGGITTVICSGRVWVEPAPVFEMGLNVSILCQSAVPNCQPRKFHLYKTSKGIQDKLRMAKLNQTTARLQLSNFREPRAHVICRVECPRQEGEKLICGEDVASGYPPNVPTNLTCLVYEHSSNVTCTWDTGTPTYLNTKYTVHVKSLQTGEEQLYLTSGYINISTSALRSGKMYSIWVQAANALGKEESDHLQLNLDDIVIPALPVITGAEDLNTSVPTTIIHWKIQTSMDGVFCEMRYKAATRPSWNVKELETTSTSVQHTEYNLEPSTKYAFQARCRQPGRRYGREWSVPFFHTTPEAGELFRGFNSAPSPSPLLPQVSLKSFQGQPHHIVAPSASIFKDHLTSGKNNAIRSQLLLMIFHVGCCCWFFFLRIKRRLLLFLPNWLHEDVPNVRNSCAMKTLQEISEFIMNNSRESSLDPDPIITEIEEIYLQKEFQPMHSQLETTAELVAIGEDPHISPFVDVTVAYLPDPSTGYKPQISSVLPVERPPCEIRDLRVSAFESQVIPLSLGKNVVIRNCPSPVFSSTSTNVGRDLFSLEERCLIFDPNESGSVEGREETEMEALMTLEKQPSRESLPEQTLLPDDLVSCLRARGEKDSPDVRPYFPQRFGGPFP</sequence>
<keyword evidence="3" id="KW-0812">Transmembrane</keyword>
<keyword evidence="4 11" id="KW-0732">Signal</keyword>
<keyword evidence="6" id="KW-1133">Transmembrane helix</keyword>
<evidence type="ECO:0000256" key="11">
    <source>
        <dbReference type="SAM" id="SignalP"/>
    </source>
</evidence>
<keyword evidence="5" id="KW-0677">Repeat</keyword>
<dbReference type="PROSITE" id="PS50853">
    <property type="entry name" value="FN3"/>
    <property type="match status" value="2"/>
</dbReference>
<evidence type="ECO:0000256" key="2">
    <source>
        <dbReference type="ARBA" id="ARBA00008921"/>
    </source>
</evidence>
<dbReference type="Proteomes" id="UP000314987">
    <property type="component" value="Unassembled WGS sequence"/>
</dbReference>
<dbReference type="InterPro" id="IPR052672">
    <property type="entry name" value="Type1_Cytokine_Rcpt_Type2"/>
</dbReference>
<dbReference type="GO" id="GO:0005886">
    <property type="term" value="C:plasma membrane"/>
    <property type="evidence" value="ECO:0007669"/>
    <property type="project" value="UniProtKB-ARBA"/>
</dbReference>
<feature type="domain" description="Fibronectin type-III" evidence="12">
    <location>
        <begin position="129"/>
        <end position="219"/>
    </location>
</feature>
<evidence type="ECO:0000256" key="1">
    <source>
        <dbReference type="ARBA" id="ARBA00004479"/>
    </source>
</evidence>
<dbReference type="FunFam" id="2.60.40.10:FF:001392">
    <property type="entry name" value="Interleukin 23 receptor"/>
    <property type="match status" value="1"/>
</dbReference>
<reference evidence="13" key="2">
    <citation type="submission" date="2025-08" db="UniProtKB">
        <authorList>
            <consortium name="Ensembl"/>
        </authorList>
    </citation>
    <scope>IDENTIFICATION</scope>
</reference>
<dbReference type="Ensembl" id="ENSVURT00010020974.1">
    <property type="protein sequence ID" value="ENSVURP00010018452.1"/>
    <property type="gene ID" value="ENSVURG00010014058.1"/>
</dbReference>
<dbReference type="OMA" id="NWCHGGI"/>
<comment type="similarity">
    <text evidence="2">Belongs to the type I cytokine receptor family. Type 2 subfamily.</text>
</comment>
<keyword evidence="7" id="KW-0472">Membrane</keyword>
<organism evidence="13 14">
    <name type="scientific">Vombatus ursinus</name>
    <name type="common">Common wombat</name>
    <dbReference type="NCBI Taxonomy" id="29139"/>
    <lineage>
        <taxon>Eukaryota</taxon>
        <taxon>Metazoa</taxon>
        <taxon>Chordata</taxon>
        <taxon>Craniata</taxon>
        <taxon>Vertebrata</taxon>
        <taxon>Euteleostomi</taxon>
        <taxon>Mammalia</taxon>
        <taxon>Metatheria</taxon>
        <taxon>Diprotodontia</taxon>
        <taxon>Vombatidae</taxon>
        <taxon>Vombatus</taxon>
    </lineage>
</organism>
<reference evidence="13" key="3">
    <citation type="submission" date="2025-09" db="UniProtKB">
        <authorList>
            <consortium name="Ensembl"/>
        </authorList>
    </citation>
    <scope>IDENTIFICATION</scope>
</reference>
<feature type="region of interest" description="Disordered" evidence="10">
    <location>
        <begin position="613"/>
        <end position="634"/>
    </location>
</feature>
<dbReference type="InterPro" id="IPR003961">
    <property type="entry name" value="FN3_dom"/>
</dbReference>
<evidence type="ECO:0000313" key="13">
    <source>
        <dbReference type="Ensembl" id="ENSVURP00010018452.1"/>
    </source>
</evidence>
<accession>A0A4X2LBR4</accession>
<evidence type="ECO:0000256" key="4">
    <source>
        <dbReference type="ARBA" id="ARBA00022729"/>
    </source>
</evidence>
<keyword evidence="9" id="KW-0325">Glycoprotein</keyword>
<evidence type="ECO:0000256" key="5">
    <source>
        <dbReference type="ARBA" id="ARBA00022737"/>
    </source>
</evidence>
<evidence type="ECO:0000259" key="12">
    <source>
        <dbReference type="PROSITE" id="PS50853"/>
    </source>
</evidence>
<protein>
    <recommendedName>
        <fullName evidence="12">Fibronectin type-III domain-containing protein</fullName>
    </recommendedName>
</protein>
<keyword evidence="8" id="KW-0675">Receptor</keyword>
<dbReference type="PANTHER" id="PTHR48423">
    <property type="entry name" value="INTERLEUKIN-27 RECEPTOR SUBUNIT ALPHA"/>
    <property type="match status" value="1"/>
</dbReference>
<comment type="subcellular location">
    <subcellularLocation>
        <location evidence="1">Membrane</location>
        <topology evidence="1">Single-pass type I membrane protein</topology>
    </subcellularLocation>
</comment>
<keyword evidence="14" id="KW-1185">Reference proteome</keyword>
<proteinExistence type="inferred from homology"/>
<evidence type="ECO:0000256" key="6">
    <source>
        <dbReference type="ARBA" id="ARBA00022989"/>
    </source>
</evidence>
<evidence type="ECO:0000256" key="9">
    <source>
        <dbReference type="ARBA" id="ARBA00023180"/>
    </source>
</evidence>
<evidence type="ECO:0000256" key="10">
    <source>
        <dbReference type="SAM" id="MobiDB-lite"/>
    </source>
</evidence>